<dbReference type="Pfam" id="PF14054">
    <property type="entry name" value="DUF4249"/>
    <property type="match status" value="1"/>
</dbReference>
<dbReference type="AlphaFoldDB" id="A0A8J2UCM0"/>
<evidence type="ECO:0000313" key="1">
    <source>
        <dbReference type="EMBL" id="GGA96085.1"/>
    </source>
</evidence>
<evidence type="ECO:0008006" key="3">
    <source>
        <dbReference type="Google" id="ProtNLM"/>
    </source>
</evidence>
<accession>A0A8J2UCM0</accession>
<evidence type="ECO:0000313" key="2">
    <source>
        <dbReference type="Proteomes" id="UP000607559"/>
    </source>
</evidence>
<dbReference type="RefSeq" id="WP_188930968.1">
    <property type="nucleotide sequence ID" value="NZ_BMJC01000002.1"/>
</dbReference>
<name>A0A8J2UCM0_9BACT</name>
<gene>
    <name evidence="1" type="ORF">GCM10011511_19210</name>
</gene>
<sequence>MQQIQNIILTILLALPFCACQRVISVPLDPGATKYVIEGVVTDEPGGSSVSITQTKDFSANNTFAGVSGATVTIENNGSSYLLTESSPGVYTTSALTGVPGNTYYMKVVLNGVIYTATSTMPNPVVGMDSIYVSNGTLTDKRYVTVVFTDPAGIPNYYRWVQYVNGRQEKTNFLGNDEFTDGLRIKDQLEFNNDTNDRNRDIKTGDSVRIDMINIDSAVFQYWYALQRNADGSGQSASPANPTGNIAGGCLGYFSAQGVRTKSLLVGKE</sequence>
<keyword evidence="2" id="KW-1185">Reference proteome</keyword>
<dbReference type="EMBL" id="BMJC01000002">
    <property type="protein sequence ID" value="GGA96085.1"/>
    <property type="molecule type" value="Genomic_DNA"/>
</dbReference>
<organism evidence="1 2">
    <name type="scientific">Puia dinghuensis</name>
    <dbReference type="NCBI Taxonomy" id="1792502"/>
    <lineage>
        <taxon>Bacteria</taxon>
        <taxon>Pseudomonadati</taxon>
        <taxon>Bacteroidota</taxon>
        <taxon>Chitinophagia</taxon>
        <taxon>Chitinophagales</taxon>
        <taxon>Chitinophagaceae</taxon>
        <taxon>Puia</taxon>
    </lineage>
</organism>
<protein>
    <recommendedName>
        <fullName evidence="3">DUF4249 domain-containing protein</fullName>
    </recommendedName>
</protein>
<reference evidence="1" key="2">
    <citation type="submission" date="2020-09" db="EMBL/GenBank/DDBJ databases">
        <authorList>
            <person name="Sun Q."/>
            <person name="Zhou Y."/>
        </authorList>
    </citation>
    <scope>NUCLEOTIDE SEQUENCE</scope>
    <source>
        <strain evidence="1">CGMCC 1.15448</strain>
    </source>
</reference>
<proteinExistence type="predicted"/>
<dbReference type="Proteomes" id="UP000607559">
    <property type="component" value="Unassembled WGS sequence"/>
</dbReference>
<dbReference type="InterPro" id="IPR025345">
    <property type="entry name" value="DUF4249"/>
</dbReference>
<reference evidence="1" key="1">
    <citation type="journal article" date="2014" name="Int. J. Syst. Evol. Microbiol.">
        <title>Complete genome sequence of Corynebacterium casei LMG S-19264T (=DSM 44701T), isolated from a smear-ripened cheese.</title>
        <authorList>
            <consortium name="US DOE Joint Genome Institute (JGI-PGF)"/>
            <person name="Walter F."/>
            <person name="Albersmeier A."/>
            <person name="Kalinowski J."/>
            <person name="Ruckert C."/>
        </authorList>
    </citation>
    <scope>NUCLEOTIDE SEQUENCE</scope>
    <source>
        <strain evidence="1">CGMCC 1.15448</strain>
    </source>
</reference>
<comment type="caution">
    <text evidence="1">The sequence shown here is derived from an EMBL/GenBank/DDBJ whole genome shotgun (WGS) entry which is preliminary data.</text>
</comment>